<protein>
    <submittedName>
        <fullName evidence="1">3237_t:CDS:1</fullName>
    </submittedName>
</protein>
<accession>A0A9N9F066</accession>
<evidence type="ECO:0000313" key="2">
    <source>
        <dbReference type="Proteomes" id="UP000789706"/>
    </source>
</evidence>
<comment type="caution">
    <text evidence="1">The sequence shown here is derived from an EMBL/GenBank/DDBJ whole genome shotgun (WGS) entry which is preliminary data.</text>
</comment>
<name>A0A9N9F066_9GLOM</name>
<sequence>MLVVNTEVEPDDESRFSQLKDPEMVNQNVQIEIPSIRVVGEIWKVNVWLVHK</sequence>
<dbReference type="AlphaFoldDB" id="A0A9N9F066"/>
<dbReference type="EMBL" id="CAJVPK010000373">
    <property type="protein sequence ID" value="CAG8501235.1"/>
    <property type="molecule type" value="Genomic_DNA"/>
</dbReference>
<evidence type="ECO:0000313" key="1">
    <source>
        <dbReference type="EMBL" id="CAG8501235.1"/>
    </source>
</evidence>
<keyword evidence="2" id="KW-1185">Reference proteome</keyword>
<dbReference type="Proteomes" id="UP000789706">
    <property type="component" value="Unassembled WGS sequence"/>
</dbReference>
<reference evidence="1" key="1">
    <citation type="submission" date="2021-06" db="EMBL/GenBank/DDBJ databases">
        <authorList>
            <person name="Kallberg Y."/>
            <person name="Tangrot J."/>
            <person name="Rosling A."/>
        </authorList>
    </citation>
    <scope>NUCLEOTIDE SEQUENCE</scope>
    <source>
        <strain evidence="1">AZ414A</strain>
    </source>
</reference>
<proteinExistence type="predicted"/>
<organism evidence="1 2">
    <name type="scientific">Diversispora eburnea</name>
    <dbReference type="NCBI Taxonomy" id="1213867"/>
    <lineage>
        <taxon>Eukaryota</taxon>
        <taxon>Fungi</taxon>
        <taxon>Fungi incertae sedis</taxon>
        <taxon>Mucoromycota</taxon>
        <taxon>Glomeromycotina</taxon>
        <taxon>Glomeromycetes</taxon>
        <taxon>Diversisporales</taxon>
        <taxon>Diversisporaceae</taxon>
        <taxon>Diversispora</taxon>
    </lineage>
</organism>
<gene>
    <name evidence="1" type="ORF">DEBURN_LOCUS4687</name>
</gene>